<evidence type="ECO:0000256" key="1">
    <source>
        <dbReference type="ARBA" id="ARBA00022722"/>
    </source>
</evidence>
<evidence type="ECO:0000256" key="6">
    <source>
        <dbReference type="PIRNR" id="PIRNR018267"/>
    </source>
</evidence>
<dbReference type="Gene3D" id="3.40.960.10">
    <property type="entry name" value="VSR Endonuclease"/>
    <property type="match status" value="1"/>
</dbReference>
<protein>
    <recommendedName>
        <fullName evidence="6">Very short patch repair endonuclease</fullName>
        <ecNumber evidence="6">3.1.-.-</ecNumber>
    </recommendedName>
</protein>
<evidence type="ECO:0000256" key="5">
    <source>
        <dbReference type="ARBA" id="ARBA00023204"/>
    </source>
</evidence>
<dbReference type="RefSeq" id="WP_183352606.1">
    <property type="nucleotide sequence ID" value="NZ_JACHEO010000039.1"/>
</dbReference>
<dbReference type="Pfam" id="PF03852">
    <property type="entry name" value="Vsr"/>
    <property type="match status" value="1"/>
</dbReference>
<dbReference type="GO" id="GO:0016787">
    <property type="term" value="F:hydrolase activity"/>
    <property type="evidence" value="ECO:0007669"/>
    <property type="project" value="UniProtKB-KW"/>
</dbReference>
<dbReference type="EC" id="3.1.-.-" evidence="6"/>
<sequence>MADVFPPAKRSWIMSRVKGENTKPEIKVRSLIHAMGFRFRLHRKDLPGKPDLVFPKHRKVIFVHGCFWHQHSACPSAARPTSNTIYWNRKLKRTIERDNQNITALESAGWQVLVIWECEIKNTEKLLKVLEKYLIKSNSKDAE</sequence>
<keyword evidence="2 6" id="KW-0255">Endonuclease</keyword>
<reference evidence="7 8" key="1">
    <citation type="submission" date="2020-08" db="EMBL/GenBank/DDBJ databases">
        <title>Genomic Encyclopedia of Type Strains, Phase IV (KMG-IV): sequencing the most valuable type-strain genomes for metagenomic binning, comparative biology and taxonomic classification.</title>
        <authorList>
            <person name="Goeker M."/>
        </authorList>
    </citation>
    <scope>NUCLEOTIDE SEQUENCE [LARGE SCALE GENOMIC DNA]</scope>
    <source>
        <strain evidence="7 8">DSM 28570</strain>
    </source>
</reference>
<comment type="similarity">
    <text evidence="6">Belongs to the vsr family.</text>
</comment>
<gene>
    <name evidence="7" type="ORF">HNQ81_003494</name>
</gene>
<keyword evidence="4 6" id="KW-0378">Hydrolase</keyword>
<dbReference type="GO" id="GO:0004519">
    <property type="term" value="F:endonuclease activity"/>
    <property type="evidence" value="ECO:0007669"/>
    <property type="project" value="UniProtKB-KW"/>
</dbReference>
<keyword evidence="3 6" id="KW-0227">DNA damage</keyword>
<evidence type="ECO:0000256" key="3">
    <source>
        <dbReference type="ARBA" id="ARBA00022763"/>
    </source>
</evidence>
<evidence type="ECO:0000313" key="8">
    <source>
        <dbReference type="Proteomes" id="UP000539642"/>
    </source>
</evidence>
<comment type="caution">
    <text evidence="7">The sequence shown here is derived from an EMBL/GenBank/DDBJ whole genome shotgun (WGS) entry which is preliminary data.</text>
</comment>
<comment type="function">
    <text evidence="6">May nick specific sequences that contain T:G mispairs resulting from m5C-deamination.</text>
</comment>
<keyword evidence="5 6" id="KW-0234">DNA repair</keyword>
<dbReference type="NCBIfam" id="TIGR00632">
    <property type="entry name" value="vsr"/>
    <property type="match status" value="1"/>
</dbReference>
<name>A0A840UU60_9BACT</name>
<dbReference type="SUPFAM" id="SSF52980">
    <property type="entry name" value="Restriction endonuclease-like"/>
    <property type="match status" value="1"/>
</dbReference>
<dbReference type="InterPro" id="IPR011335">
    <property type="entry name" value="Restrct_endonuc-II-like"/>
</dbReference>
<dbReference type="EMBL" id="JACHEO010000039">
    <property type="protein sequence ID" value="MBB5349737.1"/>
    <property type="molecule type" value="Genomic_DNA"/>
</dbReference>
<accession>A0A840UU60</accession>
<organism evidence="7 8">
    <name type="scientific">Desulfoprunum benzoelyticum</name>
    <dbReference type="NCBI Taxonomy" id="1506996"/>
    <lineage>
        <taxon>Bacteria</taxon>
        <taxon>Pseudomonadati</taxon>
        <taxon>Thermodesulfobacteriota</taxon>
        <taxon>Desulfobulbia</taxon>
        <taxon>Desulfobulbales</taxon>
        <taxon>Desulfobulbaceae</taxon>
        <taxon>Desulfoprunum</taxon>
    </lineage>
</organism>
<keyword evidence="8" id="KW-1185">Reference proteome</keyword>
<proteinExistence type="inferred from homology"/>
<evidence type="ECO:0000256" key="2">
    <source>
        <dbReference type="ARBA" id="ARBA00022759"/>
    </source>
</evidence>
<dbReference type="GO" id="GO:0006298">
    <property type="term" value="P:mismatch repair"/>
    <property type="evidence" value="ECO:0007669"/>
    <property type="project" value="UniProtKB-UniRule"/>
</dbReference>
<keyword evidence="1 6" id="KW-0540">Nuclease</keyword>
<dbReference type="AlphaFoldDB" id="A0A840UU60"/>
<dbReference type="CDD" id="cd00221">
    <property type="entry name" value="Vsr"/>
    <property type="match status" value="1"/>
</dbReference>
<evidence type="ECO:0000256" key="4">
    <source>
        <dbReference type="ARBA" id="ARBA00022801"/>
    </source>
</evidence>
<evidence type="ECO:0000313" key="7">
    <source>
        <dbReference type="EMBL" id="MBB5349737.1"/>
    </source>
</evidence>
<dbReference type="PIRSF" id="PIRSF018267">
    <property type="entry name" value="VSR_endonuc"/>
    <property type="match status" value="1"/>
</dbReference>
<dbReference type="InterPro" id="IPR004603">
    <property type="entry name" value="DNA_mismatch_endonuc_vsr"/>
</dbReference>
<dbReference type="Proteomes" id="UP000539642">
    <property type="component" value="Unassembled WGS sequence"/>
</dbReference>